<dbReference type="EMBL" id="MN739284">
    <property type="protein sequence ID" value="QHS97039.1"/>
    <property type="molecule type" value="Genomic_DNA"/>
</dbReference>
<protein>
    <submittedName>
        <fullName evidence="1">Uncharacterized protein</fullName>
    </submittedName>
</protein>
<name>A0A6C0BZQ9_9ZZZZ</name>
<proteinExistence type="predicted"/>
<dbReference type="AlphaFoldDB" id="A0A6C0BZQ9"/>
<reference evidence="1" key="1">
    <citation type="journal article" date="2020" name="Nature">
        <title>Giant virus diversity and host interactions through global metagenomics.</title>
        <authorList>
            <person name="Schulz F."/>
            <person name="Roux S."/>
            <person name="Paez-Espino D."/>
            <person name="Jungbluth S."/>
            <person name="Walsh D.A."/>
            <person name="Denef V.J."/>
            <person name="McMahon K.D."/>
            <person name="Konstantinidis K.T."/>
            <person name="Eloe-Fadrosh E.A."/>
            <person name="Kyrpides N.C."/>
            <person name="Woyke T."/>
        </authorList>
    </citation>
    <scope>NUCLEOTIDE SEQUENCE</scope>
    <source>
        <strain evidence="1">GVMAG-M-3300020166-5</strain>
    </source>
</reference>
<organism evidence="1">
    <name type="scientific">viral metagenome</name>
    <dbReference type="NCBI Taxonomy" id="1070528"/>
    <lineage>
        <taxon>unclassified sequences</taxon>
        <taxon>metagenomes</taxon>
        <taxon>organismal metagenomes</taxon>
    </lineage>
</organism>
<accession>A0A6C0BZQ9</accession>
<evidence type="ECO:0000313" key="1">
    <source>
        <dbReference type="EMBL" id="QHS97039.1"/>
    </source>
</evidence>
<sequence>MFYLATTRFNTATWAENCKWREKNDWSGCVYGTPVRVSDSYMPNAQMFVLEMNNDKNKIQGIGLVKNRIVIGKYHKIYSDGNYNRYTYKSVHRVSRKQLTKEQKKTIRILDVLVFKGSRHLKRGQGIKVVPQWISKNSHIDFITAMKEIFHLDATA</sequence>